<name>A0A0F8Z4T4_9ZZZZ</name>
<protein>
    <submittedName>
        <fullName evidence="1">Uncharacterized protein</fullName>
    </submittedName>
</protein>
<proteinExistence type="predicted"/>
<gene>
    <name evidence="1" type="ORF">LCGC14_3078080</name>
</gene>
<comment type="caution">
    <text evidence="1">The sequence shown here is derived from an EMBL/GenBank/DDBJ whole genome shotgun (WGS) entry which is preliminary data.</text>
</comment>
<evidence type="ECO:0000313" key="1">
    <source>
        <dbReference type="EMBL" id="KKK55091.1"/>
    </source>
</evidence>
<dbReference type="EMBL" id="LAZR01065661">
    <property type="protein sequence ID" value="KKK55091.1"/>
    <property type="molecule type" value="Genomic_DNA"/>
</dbReference>
<reference evidence="1" key="1">
    <citation type="journal article" date="2015" name="Nature">
        <title>Complex archaea that bridge the gap between prokaryotes and eukaryotes.</title>
        <authorList>
            <person name="Spang A."/>
            <person name="Saw J.H."/>
            <person name="Jorgensen S.L."/>
            <person name="Zaremba-Niedzwiedzka K."/>
            <person name="Martijn J."/>
            <person name="Lind A.E."/>
            <person name="van Eijk R."/>
            <person name="Schleper C."/>
            <person name="Guy L."/>
            <person name="Ettema T.J."/>
        </authorList>
    </citation>
    <scope>NUCLEOTIDE SEQUENCE</scope>
</reference>
<dbReference type="AlphaFoldDB" id="A0A0F8Z4T4"/>
<sequence length="86" mass="9719">MKPKNLTNGLFCVVRSATPALPFLMGATVNGIFLTNWIDSETEGYCFERKLAFIDEVLADINEYRIEFKVNKVSPDPSTDTEKQTQ</sequence>
<organism evidence="1">
    <name type="scientific">marine sediment metagenome</name>
    <dbReference type="NCBI Taxonomy" id="412755"/>
    <lineage>
        <taxon>unclassified sequences</taxon>
        <taxon>metagenomes</taxon>
        <taxon>ecological metagenomes</taxon>
    </lineage>
</organism>
<accession>A0A0F8Z4T4</accession>